<organism evidence="2 3">
    <name type="scientific">Actinocorallia longicatena</name>
    <dbReference type="NCBI Taxonomy" id="111803"/>
    <lineage>
        <taxon>Bacteria</taxon>
        <taxon>Bacillati</taxon>
        <taxon>Actinomycetota</taxon>
        <taxon>Actinomycetes</taxon>
        <taxon>Streptosporangiales</taxon>
        <taxon>Thermomonosporaceae</taxon>
        <taxon>Actinocorallia</taxon>
    </lineage>
</organism>
<dbReference type="EMBL" id="BAAAUV010000002">
    <property type="protein sequence ID" value="GAA3195705.1"/>
    <property type="molecule type" value="Genomic_DNA"/>
</dbReference>
<keyword evidence="3" id="KW-1185">Reference proteome</keyword>
<protein>
    <recommendedName>
        <fullName evidence="4">Adhesin</fullName>
    </recommendedName>
</protein>
<evidence type="ECO:0000256" key="1">
    <source>
        <dbReference type="SAM" id="Phobius"/>
    </source>
</evidence>
<accession>A0ABP6Q0M8</accession>
<evidence type="ECO:0000313" key="3">
    <source>
        <dbReference type="Proteomes" id="UP001501237"/>
    </source>
</evidence>
<proteinExistence type="predicted"/>
<name>A0ABP6Q0M8_9ACTN</name>
<keyword evidence="1" id="KW-0812">Transmembrane</keyword>
<feature type="transmembrane region" description="Helical" evidence="1">
    <location>
        <begin position="37"/>
        <end position="58"/>
    </location>
</feature>
<comment type="caution">
    <text evidence="2">The sequence shown here is derived from an EMBL/GenBank/DDBJ whole genome shotgun (WGS) entry which is preliminary data.</text>
</comment>
<reference evidence="3" key="1">
    <citation type="journal article" date="2019" name="Int. J. Syst. Evol. Microbiol.">
        <title>The Global Catalogue of Microorganisms (GCM) 10K type strain sequencing project: providing services to taxonomists for standard genome sequencing and annotation.</title>
        <authorList>
            <consortium name="The Broad Institute Genomics Platform"/>
            <consortium name="The Broad Institute Genome Sequencing Center for Infectious Disease"/>
            <person name="Wu L."/>
            <person name="Ma J."/>
        </authorList>
    </citation>
    <scope>NUCLEOTIDE SEQUENCE [LARGE SCALE GENOMIC DNA]</scope>
    <source>
        <strain evidence="3">JCM 9377</strain>
    </source>
</reference>
<gene>
    <name evidence="2" type="ORF">GCM10010468_05980</name>
</gene>
<evidence type="ECO:0008006" key="4">
    <source>
        <dbReference type="Google" id="ProtNLM"/>
    </source>
</evidence>
<keyword evidence="1" id="KW-0472">Membrane</keyword>
<sequence>MDRSGAIACRAVRAPAMLPPMNDLLGFRHPGRPSRTVLMLAAAAFTVVLVGTIVTVIVSTGGLSAPDERVVYPGITSLEIDTDHGDVEVIGSDTTEVRVSRIRTGKGPTLETWSGSSLQLGYACVDVSTCQVISDSETDHTDYSVVVPRALTVTISSKNGDITVRDVTGEVKAHTDRGALTRTPPSTLRTPA</sequence>
<dbReference type="Proteomes" id="UP001501237">
    <property type="component" value="Unassembled WGS sequence"/>
</dbReference>
<evidence type="ECO:0000313" key="2">
    <source>
        <dbReference type="EMBL" id="GAA3195705.1"/>
    </source>
</evidence>
<keyword evidence="1" id="KW-1133">Transmembrane helix</keyword>